<dbReference type="InterPro" id="IPR036915">
    <property type="entry name" value="Cyclin-like_sf"/>
</dbReference>
<evidence type="ECO:0000259" key="6">
    <source>
        <dbReference type="Pfam" id="PF17177"/>
    </source>
</evidence>
<keyword evidence="2" id="KW-0677">Repeat</keyword>
<dbReference type="PROSITE" id="PS51375">
    <property type="entry name" value="PPR"/>
    <property type="match status" value="8"/>
</dbReference>
<feature type="repeat" description="PPR" evidence="3">
    <location>
        <begin position="336"/>
        <end position="370"/>
    </location>
</feature>
<reference evidence="7" key="1">
    <citation type="journal article" date="2019" name="Plant J.">
        <title>Chlorella vulgaris genome assembly and annotation reveals the molecular basis for metabolic acclimation to high light conditions.</title>
        <authorList>
            <person name="Cecchin M."/>
            <person name="Marcolungo L."/>
            <person name="Rossato M."/>
            <person name="Girolomoni L."/>
            <person name="Cosentino E."/>
            <person name="Cuine S."/>
            <person name="Li-Beisson Y."/>
            <person name="Delledonne M."/>
            <person name="Ballottari M."/>
        </authorList>
    </citation>
    <scope>NUCLEOTIDE SEQUENCE</scope>
    <source>
        <strain evidence="7">211/11P</strain>
    </source>
</reference>
<feature type="repeat" description="PPR" evidence="3">
    <location>
        <begin position="406"/>
        <end position="440"/>
    </location>
</feature>
<dbReference type="InterPro" id="IPR002885">
    <property type="entry name" value="PPR_rpt"/>
</dbReference>
<dbReference type="AlphaFoldDB" id="A0A9D4YVD0"/>
<dbReference type="InterPro" id="IPR033443">
    <property type="entry name" value="PROP1-like_PPR_dom"/>
</dbReference>
<feature type="compositionally biased region" description="Low complexity" evidence="4">
    <location>
        <begin position="967"/>
        <end position="978"/>
    </location>
</feature>
<name>A0A9D4YVD0_CHLVU</name>
<reference evidence="7" key="2">
    <citation type="submission" date="2020-11" db="EMBL/GenBank/DDBJ databases">
        <authorList>
            <person name="Cecchin M."/>
            <person name="Marcolungo L."/>
            <person name="Rossato M."/>
            <person name="Girolomoni L."/>
            <person name="Cosentino E."/>
            <person name="Cuine S."/>
            <person name="Li-Beisson Y."/>
            <person name="Delledonne M."/>
            <person name="Ballottari M."/>
        </authorList>
    </citation>
    <scope>NUCLEOTIDE SEQUENCE</scope>
    <source>
        <strain evidence="7">211/11P</strain>
        <tissue evidence="7">Whole cell</tissue>
    </source>
</reference>
<dbReference type="PANTHER" id="PTHR47447:SF17">
    <property type="entry name" value="OS12G0638900 PROTEIN"/>
    <property type="match status" value="1"/>
</dbReference>
<evidence type="ECO:0000259" key="5">
    <source>
        <dbReference type="Pfam" id="PF02984"/>
    </source>
</evidence>
<evidence type="ECO:0000313" key="8">
    <source>
        <dbReference type="Proteomes" id="UP001055712"/>
    </source>
</evidence>
<gene>
    <name evidence="7" type="ORF">D9Q98_006731</name>
</gene>
<feature type="repeat" description="PPR" evidence="3">
    <location>
        <begin position="231"/>
        <end position="265"/>
    </location>
</feature>
<sequence>MQSPWEAPGAAALVGLVTNLSLNGAQHTTGKLQPVLPNEWNAVTNGMISLPPAIPLATVAAVPPPSHHRNGSACNGYSPPPTQLSHNMGWGGQAIPENGAFKAPWFGKSRGRGGQAGGRGRGRGRSSAPGASGGPNSGRRGYRRSYEGNGGSGNGSGDDLSIDGLVALVGGIPASQPITEAVYQALFQLDGRSCALLLKELSKAGMQFRATELFDWIRVLEEGHPLQCLLDVYSYTAMISLCITEHDVDRALQLAGEMKMKGVERNVHTYTALMNVCIKCSKHSLALETFKLMRQDKCVPNVVTYNTLIDVYGKMGSWEEAVNVLTVMKAEGVEPVLRTFNTLIIACNMCNQPREAMAVYRRMLEEGYSPNSTTYNALISAYGKSGQLDKVMEVFQEMMYRGCERSVITYSSLISACEKAGQWELALELFQEMLREHCTPNTVTYNSLITALAQGAQWQKANDVFEQMQGQGCHPDVVTYTALISAFEKGGQWRLALQAYERMRAQGCRADAIVFNAIIDALWETGVVWVQRRALKLFRVAVEEGHFHQGKLVPGLARAEVNLHAMTAGVAMLSLYAWLVSLKQLVAQHGPAALPMRLAVVTDRGKGSKEQGNLVVKEAVQACMALWGAPFRSMVEGAYSGMLEASGGDACEWLLSDGFELRLFTFFPCTDITPSAANGSATPDSMQSMAAMLEDPDCMKEVSVEQRCSEAFAAVRHFEKTHCLALQNMGYTYLQRRTELVAKCVEVSARLGVREDAGHDAVLLMDRVMSTGLQLAPDLLDLLAVGCVIIAARQVDGPAGMPPLPPDAVVSAACGLPAPAVEQMEWNIRQVLSQDTAAISTLRCLKLFLERMGAHHMDGPSAASLTGRASALVNDCLTDMAFLNCRPSVIAAALLYVERRSRGIIPFWPSMLAKLTGYQDMSTPELSVAIKAAQRMCGRSGAIPRPHGAPCRPPTPCRSINSHHQLASASSASSASSGGSSGASSGGSSGGVMPPQMPLGAVPPPTRLGSPELAAAVAAAAAAAATSSPERSGLGHGAGVPPPPLPAMLPQGTTTEQALEALRRVGCGLTPPLTHSHSSSSGWQPAPAASMHQLLQHHQLGPGPAVALSSAVPYGVRH</sequence>
<feature type="repeat" description="PPR" evidence="3">
    <location>
        <begin position="441"/>
        <end position="475"/>
    </location>
</feature>
<evidence type="ECO:0000256" key="1">
    <source>
        <dbReference type="ARBA" id="ARBA00007626"/>
    </source>
</evidence>
<dbReference type="OrthoDB" id="42736at2759"/>
<comment type="similarity">
    <text evidence="1">Belongs to the PPR family. P subfamily.</text>
</comment>
<dbReference type="PANTHER" id="PTHR47447">
    <property type="entry name" value="OS03G0856100 PROTEIN"/>
    <property type="match status" value="1"/>
</dbReference>
<evidence type="ECO:0000256" key="2">
    <source>
        <dbReference type="ARBA" id="ARBA00022737"/>
    </source>
</evidence>
<feature type="domain" description="Cyclin C-terminal" evidence="5">
    <location>
        <begin position="848"/>
        <end position="926"/>
    </location>
</feature>
<dbReference type="Gene3D" id="1.10.472.10">
    <property type="entry name" value="Cyclin-like"/>
    <property type="match status" value="2"/>
</dbReference>
<protein>
    <recommendedName>
        <fullName evidence="9">Pentacotripeptide-repeat region of PRORP domain-containing protein</fullName>
    </recommendedName>
</protein>
<feature type="region of interest" description="Disordered" evidence="4">
    <location>
        <begin position="101"/>
        <end position="157"/>
    </location>
</feature>
<dbReference type="Gene3D" id="1.25.40.10">
    <property type="entry name" value="Tetratricopeptide repeat domain"/>
    <property type="match status" value="3"/>
</dbReference>
<feature type="compositionally biased region" description="Gly residues" evidence="4">
    <location>
        <begin position="979"/>
        <end position="990"/>
    </location>
</feature>
<dbReference type="InterPro" id="IPR004367">
    <property type="entry name" value="Cyclin_C-dom"/>
</dbReference>
<evidence type="ECO:0000256" key="3">
    <source>
        <dbReference type="PROSITE-ProRule" id="PRU00708"/>
    </source>
</evidence>
<feature type="region of interest" description="Disordered" evidence="4">
    <location>
        <begin position="941"/>
        <end position="1008"/>
    </location>
</feature>
<proteinExistence type="inferred from homology"/>
<keyword evidence="8" id="KW-1185">Reference proteome</keyword>
<dbReference type="SUPFAM" id="SSF47954">
    <property type="entry name" value="Cyclin-like"/>
    <property type="match status" value="2"/>
</dbReference>
<dbReference type="CDD" id="cd20529">
    <property type="entry name" value="CYCLIN_CCNJ-like_rpt2"/>
    <property type="match status" value="1"/>
</dbReference>
<evidence type="ECO:0000313" key="7">
    <source>
        <dbReference type="EMBL" id="KAI3428351.1"/>
    </source>
</evidence>
<feature type="repeat" description="PPR" evidence="3">
    <location>
        <begin position="266"/>
        <end position="300"/>
    </location>
</feature>
<organism evidence="7 8">
    <name type="scientific">Chlorella vulgaris</name>
    <name type="common">Green alga</name>
    <dbReference type="NCBI Taxonomy" id="3077"/>
    <lineage>
        <taxon>Eukaryota</taxon>
        <taxon>Viridiplantae</taxon>
        <taxon>Chlorophyta</taxon>
        <taxon>core chlorophytes</taxon>
        <taxon>Trebouxiophyceae</taxon>
        <taxon>Chlorellales</taxon>
        <taxon>Chlorellaceae</taxon>
        <taxon>Chlorella clade</taxon>
        <taxon>Chlorella</taxon>
    </lineage>
</organism>
<feature type="repeat" description="PPR" evidence="3">
    <location>
        <begin position="476"/>
        <end position="510"/>
    </location>
</feature>
<dbReference type="Pfam" id="PF17177">
    <property type="entry name" value="PPR_long"/>
    <property type="match status" value="1"/>
</dbReference>
<dbReference type="NCBIfam" id="TIGR00756">
    <property type="entry name" value="PPR"/>
    <property type="match status" value="8"/>
</dbReference>
<accession>A0A9D4YVD0</accession>
<dbReference type="InterPro" id="IPR011990">
    <property type="entry name" value="TPR-like_helical_dom_sf"/>
</dbReference>
<dbReference type="Pfam" id="PF13041">
    <property type="entry name" value="PPR_2"/>
    <property type="match status" value="1"/>
</dbReference>
<feature type="compositionally biased region" description="Pro residues" evidence="4">
    <location>
        <begin position="995"/>
        <end position="1006"/>
    </location>
</feature>
<feature type="repeat" description="PPR" evidence="3">
    <location>
        <begin position="371"/>
        <end position="405"/>
    </location>
</feature>
<feature type="domain" description="PROP1-like PPR" evidence="6">
    <location>
        <begin position="236"/>
        <end position="393"/>
    </location>
</feature>
<evidence type="ECO:0008006" key="9">
    <source>
        <dbReference type="Google" id="ProtNLM"/>
    </source>
</evidence>
<dbReference type="SUPFAM" id="SSF48452">
    <property type="entry name" value="TPR-like"/>
    <property type="match status" value="1"/>
</dbReference>
<dbReference type="Pfam" id="PF13812">
    <property type="entry name" value="PPR_3"/>
    <property type="match status" value="1"/>
</dbReference>
<feature type="repeat" description="PPR" evidence="3">
    <location>
        <begin position="301"/>
        <end position="335"/>
    </location>
</feature>
<dbReference type="Proteomes" id="UP001055712">
    <property type="component" value="Unassembled WGS sequence"/>
</dbReference>
<dbReference type="EMBL" id="SIDB01000009">
    <property type="protein sequence ID" value="KAI3428351.1"/>
    <property type="molecule type" value="Genomic_DNA"/>
</dbReference>
<dbReference type="Pfam" id="PF02984">
    <property type="entry name" value="Cyclin_C"/>
    <property type="match status" value="1"/>
</dbReference>
<feature type="region of interest" description="Disordered" evidence="4">
    <location>
        <begin position="1027"/>
        <end position="1051"/>
    </location>
</feature>
<comment type="caution">
    <text evidence="7">The sequence shown here is derived from an EMBL/GenBank/DDBJ whole genome shotgun (WGS) entry which is preliminary data.</text>
</comment>
<evidence type="ECO:0000256" key="4">
    <source>
        <dbReference type="SAM" id="MobiDB-lite"/>
    </source>
</evidence>